<reference evidence="8 9" key="1">
    <citation type="submission" date="2024-03" db="EMBL/GenBank/DDBJ databases">
        <title>Natural products discovery in diverse microorganisms through a two-stage MS feature dereplication strategy.</title>
        <authorList>
            <person name="Zhang R."/>
        </authorList>
    </citation>
    <scope>NUCLEOTIDE SEQUENCE [LARGE SCALE GENOMIC DNA]</scope>
    <source>
        <strain evidence="8 9">18930</strain>
    </source>
</reference>
<dbReference type="InterPro" id="IPR000847">
    <property type="entry name" value="LysR_HTH_N"/>
</dbReference>
<evidence type="ECO:0000313" key="8">
    <source>
        <dbReference type="EMBL" id="WXG70374.1"/>
    </source>
</evidence>
<name>A0ABZ2PMK3_9NOCA</name>
<keyword evidence="5" id="KW-0804">Transcription</keyword>
<dbReference type="PRINTS" id="PR00039">
    <property type="entry name" value="HTHLYSR"/>
</dbReference>
<dbReference type="Pfam" id="PF00126">
    <property type="entry name" value="HTH_1"/>
    <property type="match status" value="1"/>
</dbReference>
<feature type="region of interest" description="Disordered" evidence="6">
    <location>
        <begin position="285"/>
        <end position="326"/>
    </location>
</feature>
<protein>
    <submittedName>
        <fullName evidence="8">LysR family transcriptional regulator</fullName>
    </submittedName>
</protein>
<keyword evidence="3" id="KW-0238">DNA-binding</keyword>
<evidence type="ECO:0000313" key="9">
    <source>
        <dbReference type="Proteomes" id="UP001432000"/>
    </source>
</evidence>
<dbReference type="InterPro" id="IPR036388">
    <property type="entry name" value="WH-like_DNA-bd_sf"/>
</dbReference>
<evidence type="ECO:0000259" key="7">
    <source>
        <dbReference type="PROSITE" id="PS50931"/>
    </source>
</evidence>
<comment type="similarity">
    <text evidence="1">Belongs to the LysR transcriptional regulatory family.</text>
</comment>
<feature type="compositionally biased region" description="Basic residues" evidence="6">
    <location>
        <begin position="302"/>
        <end position="326"/>
    </location>
</feature>
<dbReference type="RefSeq" id="WP_338891739.1">
    <property type="nucleotide sequence ID" value="NZ_CP147846.1"/>
</dbReference>
<dbReference type="EMBL" id="CP147846">
    <property type="protein sequence ID" value="WXG70374.1"/>
    <property type="molecule type" value="Genomic_DNA"/>
</dbReference>
<gene>
    <name evidence="8" type="ORF">WDS16_07680</name>
</gene>
<feature type="domain" description="HTH lysR-type" evidence="7">
    <location>
        <begin position="1"/>
        <end position="60"/>
    </location>
</feature>
<dbReference type="SUPFAM" id="SSF46785">
    <property type="entry name" value="Winged helix' DNA-binding domain"/>
    <property type="match status" value="1"/>
</dbReference>
<dbReference type="Pfam" id="PF03466">
    <property type="entry name" value="LysR_substrate"/>
    <property type="match status" value="1"/>
</dbReference>
<evidence type="ECO:0000256" key="4">
    <source>
        <dbReference type="ARBA" id="ARBA00023159"/>
    </source>
</evidence>
<evidence type="ECO:0000256" key="6">
    <source>
        <dbReference type="SAM" id="MobiDB-lite"/>
    </source>
</evidence>
<keyword evidence="9" id="KW-1185">Reference proteome</keyword>
<evidence type="ECO:0000256" key="1">
    <source>
        <dbReference type="ARBA" id="ARBA00009437"/>
    </source>
</evidence>
<organism evidence="8 9">
    <name type="scientific">Rhodococcus sovatensis</name>
    <dbReference type="NCBI Taxonomy" id="1805840"/>
    <lineage>
        <taxon>Bacteria</taxon>
        <taxon>Bacillati</taxon>
        <taxon>Actinomycetota</taxon>
        <taxon>Actinomycetes</taxon>
        <taxon>Mycobacteriales</taxon>
        <taxon>Nocardiaceae</taxon>
        <taxon>Rhodococcus</taxon>
    </lineage>
</organism>
<dbReference type="PANTHER" id="PTHR30346">
    <property type="entry name" value="TRANSCRIPTIONAL DUAL REGULATOR HCAR-RELATED"/>
    <property type="match status" value="1"/>
</dbReference>
<dbReference type="CDD" id="cd08414">
    <property type="entry name" value="PBP2_LTTR_aromatics_like"/>
    <property type="match status" value="1"/>
</dbReference>
<keyword evidence="4" id="KW-0010">Activator</keyword>
<dbReference type="SUPFAM" id="SSF53850">
    <property type="entry name" value="Periplasmic binding protein-like II"/>
    <property type="match status" value="1"/>
</dbReference>
<evidence type="ECO:0000256" key="2">
    <source>
        <dbReference type="ARBA" id="ARBA00023015"/>
    </source>
</evidence>
<dbReference type="Gene3D" id="1.10.10.10">
    <property type="entry name" value="Winged helix-like DNA-binding domain superfamily/Winged helix DNA-binding domain"/>
    <property type="match status" value="1"/>
</dbReference>
<dbReference type="Gene3D" id="3.40.190.10">
    <property type="entry name" value="Periplasmic binding protein-like II"/>
    <property type="match status" value="2"/>
</dbReference>
<dbReference type="InterPro" id="IPR036390">
    <property type="entry name" value="WH_DNA-bd_sf"/>
</dbReference>
<dbReference type="PROSITE" id="PS50931">
    <property type="entry name" value="HTH_LYSR"/>
    <property type="match status" value="1"/>
</dbReference>
<accession>A0ABZ2PMK3</accession>
<keyword evidence="2" id="KW-0805">Transcription regulation</keyword>
<evidence type="ECO:0000256" key="5">
    <source>
        <dbReference type="ARBA" id="ARBA00023163"/>
    </source>
</evidence>
<sequence>MNFEVQTLRWYIAVAEELHFARAAKSLNIARTTLSAAVIELETELGYPLFVRGASPTQLTEDGIQFLSTARVLVDEEERRVAEEAALRASQLHTLTVGYTEGVTPTKWVRIWAERFPEIAIDLVPSTPDTQLSLLREGAVDVAFVRLPVDRDGLSVIGLYEEVPVVVVPKDHPVAAFDRISVSDLSDEHLLHDLDEVPEWTAIASEVADGTRLALPPIESTSELVEYVAAGLGIAIVPQSIARLHARKDLVYRPVDGVAGSPIAIAWPSQETTDNVEEFVGIVRGRSVRSSRGTPTAPDKTKKPRPTKPAKKVQRPATPRSKRSRR</sequence>
<dbReference type="InterPro" id="IPR005119">
    <property type="entry name" value="LysR_subst-bd"/>
</dbReference>
<proteinExistence type="inferred from homology"/>
<dbReference type="Proteomes" id="UP001432000">
    <property type="component" value="Chromosome"/>
</dbReference>
<feature type="compositionally biased region" description="Low complexity" evidence="6">
    <location>
        <begin position="285"/>
        <end position="298"/>
    </location>
</feature>
<dbReference type="PANTHER" id="PTHR30346:SF0">
    <property type="entry name" value="HCA OPERON TRANSCRIPTIONAL ACTIVATOR HCAR"/>
    <property type="match status" value="1"/>
</dbReference>
<evidence type="ECO:0000256" key="3">
    <source>
        <dbReference type="ARBA" id="ARBA00023125"/>
    </source>
</evidence>